<dbReference type="HOGENOM" id="CLU_1042893_0_0_1"/>
<dbReference type="Proteomes" id="UP000008068">
    <property type="component" value="Unassembled WGS sequence"/>
</dbReference>
<accession>G0MA85</accession>
<dbReference type="InParanoid" id="G0MA85"/>
<reference evidence="2" key="1">
    <citation type="submission" date="2011-07" db="EMBL/GenBank/DDBJ databases">
        <authorList>
            <consortium name="Caenorhabditis brenneri Sequencing and Analysis Consortium"/>
            <person name="Wilson R.K."/>
        </authorList>
    </citation>
    <scope>NUCLEOTIDE SEQUENCE [LARGE SCALE GENOMIC DNA]</scope>
    <source>
        <strain evidence="2">PB2801</strain>
    </source>
</reference>
<evidence type="ECO:0000313" key="1">
    <source>
        <dbReference type="EMBL" id="EGT31031.1"/>
    </source>
</evidence>
<sequence>MEFDDGRTLDWEFSHALLRRPSTPNPAFLYQVGDQEVFTKIEEETENHLSLESVLDDSWSSRIGIIEWLVNAFHCEIDEIHLWDDLSYFFDLVEKWDKLESVRFLAIKECNYTYLLHTLLPVRLERRLTTYVHTLNCPEPLRIRLTRKVEFRYIHSNVTSLSLQELPAYIWRILKICLDGFEFIIPNFNTQRIQFLKNDPDLSDNIDLLREKYEICPRSKEIFKTTEPTFYLVKQDRAFVHYFLEETPGVYNRWLGHYWEPKPQPVE</sequence>
<keyword evidence="2" id="KW-1185">Reference proteome</keyword>
<gene>
    <name evidence="1" type="ORF">CAEBREN_05907</name>
</gene>
<proteinExistence type="predicted"/>
<evidence type="ECO:0008006" key="3">
    <source>
        <dbReference type="Google" id="ProtNLM"/>
    </source>
</evidence>
<protein>
    <recommendedName>
        <fullName evidence="3">DUF38 domain-containing protein</fullName>
    </recommendedName>
</protein>
<dbReference type="EMBL" id="GL379787">
    <property type="protein sequence ID" value="EGT31031.1"/>
    <property type="molecule type" value="Genomic_DNA"/>
</dbReference>
<dbReference type="AlphaFoldDB" id="G0MA85"/>
<organism evidence="2">
    <name type="scientific">Caenorhabditis brenneri</name>
    <name type="common">Nematode worm</name>
    <dbReference type="NCBI Taxonomy" id="135651"/>
    <lineage>
        <taxon>Eukaryota</taxon>
        <taxon>Metazoa</taxon>
        <taxon>Ecdysozoa</taxon>
        <taxon>Nematoda</taxon>
        <taxon>Chromadorea</taxon>
        <taxon>Rhabditida</taxon>
        <taxon>Rhabditina</taxon>
        <taxon>Rhabditomorpha</taxon>
        <taxon>Rhabditoidea</taxon>
        <taxon>Rhabditidae</taxon>
        <taxon>Peloderinae</taxon>
        <taxon>Caenorhabditis</taxon>
    </lineage>
</organism>
<name>G0MA85_CAEBE</name>
<dbReference type="OrthoDB" id="5886022at2759"/>
<evidence type="ECO:0000313" key="2">
    <source>
        <dbReference type="Proteomes" id="UP000008068"/>
    </source>
</evidence>